<sequence length="307" mass="34640">MVPQSKSSSSVLPYEVFLSIVEFLIAGIEAEQYGEIAWTYYRHDLPCKLVVGDLHRGGPFVAAMKQRHRDLRLPSQINQKSRKMVYQTFRPVPMCRRLVSSGALGQILPVSALILPEVDAFVPHHAVVRPDSYFRGGCFYPAYHPPIPKSHATLDLIQSIYISSICSLRADKYEGNEALLALPNLRHIMALIGPVRADLEEIGTLHGGRRSLALDYQLFPDLQYWDTMPKGRNFCSIWRRFQEKGIKLYGLIGLSKHSSKKCIMEIFPSEDGTMVKYVGPNCSCCPRTPTSERRKLASKMRLAQLGC</sequence>
<proteinExistence type="predicted"/>
<evidence type="ECO:0000313" key="2">
    <source>
        <dbReference type="Proteomes" id="UP000711996"/>
    </source>
</evidence>
<name>A0A9P5F1E6_COLSI</name>
<keyword evidence="2" id="KW-1185">Reference proteome</keyword>
<accession>A0A9P5F1E6</accession>
<dbReference type="AlphaFoldDB" id="A0A9P5F1E6"/>
<dbReference type="OrthoDB" id="4795786at2759"/>
<evidence type="ECO:0000313" key="1">
    <source>
        <dbReference type="EMBL" id="KAF4864402.1"/>
    </source>
</evidence>
<reference evidence="1" key="1">
    <citation type="submission" date="2019-06" db="EMBL/GenBank/DDBJ databases">
        <authorList>
            <person name="Gan P."/>
            <person name="Shirasu K."/>
        </authorList>
    </citation>
    <scope>NUCLEOTIDE SEQUENCE [LARGE SCALE GENOMIC DNA]</scope>
    <source>
        <strain evidence="1">CAD2</strain>
    </source>
</reference>
<organism evidence="1 2">
    <name type="scientific">Colletotrichum siamense</name>
    <name type="common">Anthracnose fungus</name>
    <dbReference type="NCBI Taxonomy" id="690259"/>
    <lineage>
        <taxon>Eukaryota</taxon>
        <taxon>Fungi</taxon>
        <taxon>Dikarya</taxon>
        <taxon>Ascomycota</taxon>
        <taxon>Pezizomycotina</taxon>
        <taxon>Sordariomycetes</taxon>
        <taxon>Hypocreomycetidae</taxon>
        <taxon>Glomerellales</taxon>
        <taxon>Glomerellaceae</taxon>
        <taxon>Colletotrichum</taxon>
        <taxon>Colletotrichum gloeosporioides species complex</taxon>
    </lineage>
</organism>
<comment type="caution">
    <text evidence="1">The sequence shown here is derived from an EMBL/GenBank/DDBJ whole genome shotgun (WGS) entry which is preliminary data.</text>
</comment>
<protein>
    <submittedName>
        <fullName evidence="1">Uncharacterized protein</fullName>
    </submittedName>
</protein>
<dbReference type="Proteomes" id="UP000711996">
    <property type="component" value="Unassembled WGS sequence"/>
</dbReference>
<gene>
    <name evidence="1" type="ORF">CGCSCA2_v002168</name>
</gene>
<dbReference type="EMBL" id="QPMT01000004">
    <property type="protein sequence ID" value="KAF4864402.1"/>
    <property type="molecule type" value="Genomic_DNA"/>
</dbReference>